<comment type="similarity">
    <text evidence="1">Belongs to the ABC transporter superfamily.</text>
</comment>
<dbReference type="EMBL" id="DVLP01000056">
    <property type="protein sequence ID" value="HIT74332.1"/>
    <property type="molecule type" value="Genomic_DNA"/>
</dbReference>
<feature type="domain" description="ABC transporter" evidence="6">
    <location>
        <begin position="426"/>
        <end position="678"/>
    </location>
</feature>
<dbReference type="Pfam" id="PF08352">
    <property type="entry name" value="oligo_HPY"/>
    <property type="match status" value="2"/>
</dbReference>
<proteinExistence type="inferred from homology"/>
<name>A0A9D1GW67_9ACTN</name>
<accession>A0A9D1GW67</accession>
<dbReference type="SMART" id="SM00382">
    <property type="entry name" value="AAA"/>
    <property type="match status" value="2"/>
</dbReference>
<feature type="domain" description="ABC transporter" evidence="6">
    <location>
        <begin position="43"/>
        <end position="299"/>
    </location>
</feature>
<dbReference type="PROSITE" id="PS50893">
    <property type="entry name" value="ABC_TRANSPORTER_2"/>
    <property type="match status" value="2"/>
</dbReference>
<dbReference type="GO" id="GO:0055085">
    <property type="term" value="P:transmembrane transport"/>
    <property type="evidence" value="ECO:0007669"/>
    <property type="project" value="UniProtKB-ARBA"/>
</dbReference>
<feature type="compositionally biased region" description="Basic and acidic residues" evidence="5">
    <location>
        <begin position="365"/>
        <end position="374"/>
    </location>
</feature>
<evidence type="ECO:0000256" key="3">
    <source>
        <dbReference type="ARBA" id="ARBA00022741"/>
    </source>
</evidence>
<dbReference type="InterPro" id="IPR003593">
    <property type="entry name" value="AAA+_ATPase"/>
</dbReference>
<dbReference type="AlphaFoldDB" id="A0A9D1GW67"/>
<keyword evidence="2" id="KW-0813">Transport</keyword>
<evidence type="ECO:0000256" key="1">
    <source>
        <dbReference type="ARBA" id="ARBA00005417"/>
    </source>
</evidence>
<organism evidence="7 8">
    <name type="scientific">Candidatus Avipropionibacterium avicola</name>
    <dbReference type="NCBI Taxonomy" id="2840701"/>
    <lineage>
        <taxon>Bacteria</taxon>
        <taxon>Bacillati</taxon>
        <taxon>Actinomycetota</taxon>
        <taxon>Actinomycetes</taxon>
        <taxon>Propionibacteriales</taxon>
        <taxon>Propionibacteriaceae</taxon>
        <taxon>Propionibacteriaceae incertae sedis</taxon>
        <taxon>Candidatus Avipropionibacterium</taxon>
    </lineage>
</organism>
<evidence type="ECO:0000256" key="4">
    <source>
        <dbReference type="ARBA" id="ARBA00022840"/>
    </source>
</evidence>
<evidence type="ECO:0000313" key="7">
    <source>
        <dbReference type="EMBL" id="HIT74332.1"/>
    </source>
</evidence>
<dbReference type="NCBIfam" id="TIGR01727">
    <property type="entry name" value="oligo_HPY"/>
    <property type="match status" value="2"/>
</dbReference>
<feature type="compositionally biased region" description="Acidic residues" evidence="5">
    <location>
        <begin position="375"/>
        <end position="390"/>
    </location>
</feature>
<keyword evidence="3" id="KW-0547">Nucleotide-binding</keyword>
<feature type="region of interest" description="Disordered" evidence="5">
    <location>
        <begin position="365"/>
        <end position="413"/>
    </location>
</feature>
<dbReference type="GO" id="GO:0005524">
    <property type="term" value="F:ATP binding"/>
    <property type="evidence" value="ECO:0007669"/>
    <property type="project" value="UniProtKB-KW"/>
</dbReference>
<dbReference type="SUPFAM" id="SSF52540">
    <property type="entry name" value="P-loop containing nucleoside triphosphate hydrolases"/>
    <property type="match status" value="2"/>
</dbReference>
<dbReference type="InterPro" id="IPR017871">
    <property type="entry name" value="ABC_transporter-like_CS"/>
</dbReference>
<dbReference type="GO" id="GO:0015833">
    <property type="term" value="P:peptide transport"/>
    <property type="evidence" value="ECO:0007669"/>
    <property type="project" value="InterPro"/>
</dbReference>
<protein>
    <submittedName>
        <fullName evidence="7">ABC transporter ATP-binding protein</fullName>
    </submittedName>
</protein>
<feature type="compositionally biased region" description="Low complexity" evidence="5">
    <location>
        <begin position="391"/>
        <end position="401"/>
    </location>
</feature>
<evidence type="ECO:0000313" key="8">
    <source>
        <dbReference type="Proteomes" id="UP000886842"/>
    </source>
</evidence>
<dbReference type="PANTHER" id="PTHR43776">
    <property type="entry name" value="TRANSPORT ATP-BINDING PROTEIN"/>
    <property type="match status" value="1"/>
</dbReference>
<dbReference type="NCBIfam" id="NF008453">
    <property type="entry name" value="PRK11308.1"/>
    <property type="match status" value="2"/>
</dbReference>
<dbReference type="PANTHER" id="PTHR43776:SF7">
    <property type="entry name" value="D,D-DIPEPTIDE TRANSPORT ATP-BINDING PROTEIN DDPF-RELATED"/>
    <property type="match status" value="1"/>
</dbReference>
<dbReference type="NCBIfam" id="NF007739">
    <property type="entry name" value="PRK10419.1"/>
    <property type="match status" value="2"/>
</dbReference>
<feature type="compositionally biased region" description="Low complexity" evidence="5">
    <location>
        <begin position="16"/>
        <end position="33"/>
    </location>
</feature>
<dbReference type="PROSITE" id="PS00211">
    <property type="entry name" value="ABC_TRANSPORTER_1"/>
    <property type="match status" value="2"/>
</dbReference>
<dbReference type="InterPro" id="IPR003439">
    <property type="entry name" value="ABC_transporter-like_ATP-bd"/>
</dbReference>
<gene>
    <name evidence="7" type="ORF">IAA98_01950</name>
</gene>
<evidence type="ECO:0000256" key="5">
    <source>
        <dbReference type="SAM" id="MobiDB-lite"/>
    </source>
</evidence>
<dbReference type="GO" id="GO:0016887">
    <property type="term" value="F:ATP hydrolysis activity"/>
    <property type="evidence" value="ECO:0007669"/>
    <property type="project" value="InterPro"/>
</dbReference>
<reference evidence="7" key="2">
    <citation type="journal article" date="2021" name="PeerJ">
        <title>Extensive microbial diversity within the chicken gut microbiome revealed by metagenomics and culture.</title>
        <authorList>
            <person name="Gilroy R."/>
            <person name="Ravi A."/>
            <person name="Getino M."/>
            <person name="Pursley I."/>
            <person name="Horton D.L."/>
            <person name="Alikhan N.F."/>
            <person name="Baker D."/>
            <person name="Gharbi K."/>
            <person name="Hall N."/>
            <person name="Watson M."/>
            <person name="Adriaenssens E.M."/>
            <person name="Foster-Nyarko E."/>
            <person name="Jarju S."/>
            <person name="Secka A."/>
            <person name="Antonio M."/>
            <person name="Oren A."/>
            <person name="Chaudhuri R.R."/>
            <person name="La Ragione R."/>
            <person name="Hildebrand F."/>
            <person name="Pallen M.J."/>
        </authorList>
    </citation>
    <scope>NUCLEOTIDE SEQUENCE</scope>
    <source>
        <strain evidence="7">ChiGjej1B1-24693</strain>
    </source>
</reference>
<evidence type="ECO:0000256" key="2">
    <source>
        <dbReference type="ARBA" id="ARBA00022448"/>
    </source>
</evidence>
<dbReference type="CDD" id="cd03257">
    <property type="entry name" value="ABC_NikE_OppD_transporters"/>
    <property type="match status" value="2"/>
</dbReference>
<keyword evidence="4 7" id="KW-0067">ATP-binding</keyword>
<dbReference type="Gene3D" id="3.40.50.300">
    <property type="entry name" value="P-loop containing nucleotide triphosphate hydrolases"/>
    <property type="match status" value="2"/>
</dbReference>
<dbReference type="Proteomes" id="UP000886842">
    <property type="component" value="Unassembled WGS sequence"/>
</dbReference>
<dbReference type="InterPro" id="IPR013563">
    <property type="entry name" value="Oligopep_ABC_C"/>
</dbReference>
<evidence type="ECO:0000259" key="6">
    <source>
        <dbReference type="PROSITE" id="PS50893"/>
    </source>
</evidence>
<feature type="region of interest" description="Disordered" evidence="5">
    <location>
        <begin position="1"/>
        <end position="34"/>
    </location>
</feature>
<dbReference type="InterPro" id="IPR027417">
    <property type="entry name" value="P-loop_NTPase"/>
</dbReference>
<sequence>MTPQTRTNDDLDVETDVSTSATAPSPASADPAAGLDHDTILSIRDLKTWFHTDEGVVKAVDGVDIDVPRGRTMCLVGESGCGKSITARSILGLIDQPGRVEGGTLWWRETTEGAPVDLATLKPTGEAIRRIRGGQIGMVFQEPMASLSPMYTVGAQLVQAIRLHQNLSADEAKDRAIDQLARVGIPQPKVRFHSYPFQLSGGMCQRVMIAIALANDPALLIADEPTTALDVTTQARILDLIAELQDDTGMSVLFITHDLGVVAEIADEVTVMYLGKVAEQGTVTEVFDSPQHPYTRALLSSIPVMGQDAGARLATIRGMVPTPANRPAGCPFHDRCSEVIPGVCDTVEPAVHQVTESHLSLCHLLDPEHRRTDPDEAGDDPADRDQDEDTGPGATAAPAATVRERSASTPDAPVAEAAPLLAVRDLRMDFPVKKGVFSRVSSTVHAVDGVSLDIRAGQTLGLVGESGCGKTTLGRCIARALDPTDGQVLFSPDGHHQVDLAPMSTRELRPYREQVRVIFQDPFSSLNPRKTLLELISAPLKKIRGVKQKDAAVSDQVAEMLRRVGLQPDYMNRYPHAFSGGQRQRINIARALITRPKLVIADEAVSALDVSVRAQILNLLADLQDEYRLTYLFISHDLSVVEHISDRVAVMYLGQIVEEASTQELFTGPRHPYTEALMSAVPIPDPHGRGSQVRVRLADDLPDPANPPTGCYFHTRCPHRGESRCDTERVQLHQVEDGAATASHLSSCHYADDLELVGVTGQRPGS</sequence>
<dbReference type="Pfam" id="PF00005">
    <property type="entry name" value="ABC_tran"/>
    <property type="match status" value="2"/>
</dbReference>
<reference evidence="7" key="1">
    <citation type="submission" date="2020-10" db="EMBL/GenBank/DDBJ databases">
        <authorList>
            <person name="Gilroy R."/>
        </authorList>
    </citation>
    <scope>NUCLEOTIDE SEQUENCE</scope>
    <source>
        <strain evidence="7">ChiGjej1B1-24693</strain>
    </source>
</reference>
<dbReference type="InterPro" id="IPR050319">
    <property type="entry name" value="ABC_transp_ATP-bind"/>
</dbReference>
<comment type="caution">
    <text evidence="7">The sequence shown here is derived from an EMBL/GenBank/DDBJ whole genome shotgun (WGS) entry which is preliminary data.</text>
</comment>
<dbReference type="FunFam" id="3.40.50.300:FF:000016">
    <property type="entry name" value="Oligopeptide ABC transporter ATP-binding component"/>
    <property type="match status" value="2"/>
</dbReference>